<feature type="compositionally biased region" description="Low complexity" evidence="1">
    <location>
        <begin position="27"/>
        <end position="36"/>
    </location>
</feature>
<reference evidence="2" key="2">
    <citation type="submission" date="2020-11" db="EMBL/GenBank/DDBJ databases">
        <authorList>
            <consortium name="DOE Joint Genome Institute"/>
            <person name="Kuo A."/>
            <person name="Miyauchi S."/>
            <person name="Kiss E."/>
            <person name="Drula E."/>
            <person name="Kohler A."/>
            <person name="Sanchez-Garcia M."/>
            <person name="Andreopoulos B."/>
            <person name="Barry K.W."/>
            <person name="Bonito G."/>
            <person name="Buee M."/>
            <person name="Carver A."/>
            <person name="Chen C."/>
            <person name="Cichocki N."/>
            <person name="Clum A."/>
            <person name="Culley D."/>
            <person name="Crous P.W."/>
            <person name="Fauchery L."/>
            <person name="Girlanda M."/>
            <person name="Hayes R."/>
            <person name="Keri Z."/>
            <person name="Labutti K."/>
            <person name="Lipzen A."/>
            <person name="Lombard V."/>
            <person name="Magnuson J."/>
            <person name="Maillard F."/>
            <person name="Morin E."/>
            <person name="Murat C."/>
            <person name="Nolan M."/>
            <person name="Ohm R."/>
            <person name="Pangilinan J."/>
            <person name="Pereira M."/>
            <person name="Perotto S."/>
            <person name="Peter M."/>
            <person name="Riley R."/>
            <person name="Sitrit Y."/>
            <person name="Stielow B."/>
            <person name="Szollosi G."/>
            <person name="Zifcakova L."/>
            <person name="Stursova M."/>
            <person name="Spatafora J.W."/>
            <person name="Tedersoo L."/>
            <person name="Vaario L.-M."/>
            <person name="Yamada A."/>
            <person name="Yan M."/>
            <person name="Wang P."/>
            <person name="Xu J."/>
            <person name="Bruns T."/>
            <person name="Baldrian P."/>
            <person name="Vilgalys R."/>
            <person name="Henrissat B."/>
            <person name="Grigoriev I.V."/>
            <person name="Hibbett D."/>
            <person name="Nagy L.G."/>
            <person name="Martin F.M."/>
        </authorList>
    </citation>
    <scope>NUCLEOTIDE SEQUENCE</scope>
    <source>
        <strain evidence="2">UH-Tt-Lm1</strain>
    </source>
</reference>
<protein>
    <submittedName>
        <fullName evidence="2">Uncharacterized protein</fullName>
    </submittedName>
</protein>
<dbReference type="OrthoDB" id="3211582at2759"/>
<proteinExistence type="predicted"/>
<feature type="region of interest" description="Disordered" evidence="1">
    <location>
        <begin position="1"/>
        <end position="123"/>
    </location>
</feature>
<feature type="compositionally biased region" description="Basic and acidic residues" evidence="1">
    <location>
        <begin position="109"/>
        <end position="123"/>
    </location>
</feature>
<dbReference type="AlphaFoldDB" id="A0A9P6HRS9"/>
<evidence type="ECO:0000256" key="1">
    <source>
        <dbReference type="SAM" id="MobiDB-lite"/>
    </source>
</evidence>
<comment type="caution">
    <text evidence="2">The sequence shown here is derived from an EMBL/GenBank/DDBJ whole genome shotgun (WGS) entry which is preliminary data.</text>
</comment>
<dbReference type="Proteomes" id="UP000736335">
    <property type="component" value="Unassembled WGS sequence"/>
</dbReference>
<keyword evidence="3" id="KW-1185">Reference proteome</keyword>
<organism evidence="2 3">
    <name type="scientific">Thelephora terrestris</name>
    <dbReference type="NCBI Taxonomy" id="56493"/>
    <lineage>
        <taxon>Eukaryota</taxon>
        <taxon>Fungi</taxon>
        <taxon>Dikarya</taxon>
        <taxon>Basidiomycota</taxon>
        <taxon>Agaricomycotina</taxon>
        <taxon>Agaricomycetes</taxon>
        <taxon>Thelephorales</taxon>
        <taxon>Thelephoraceae</taxon>
        <taxon>Thelephora</taxon>
    </lineage>
</organism>
<accession>A0A9P6HRS9</accession>
<feature type="compositionally biased region" description="Basic and acidic residues" evidence="1">
    <location>
        <begin position="81"/>
        <end position="93"/>
    </location>
</feature>
<gene>
    <name evidence="2" type="ORF">BJ322DRAFT_1103629</name>
</gene>
<dbReference type="EMBL" id="WIUZ02000001">
    <property type="protein sequence ID" value="KAF9793206.1"/>
    <property type="molecule type" value="Genomic_DNA"/>
</dbReference>
<evidence type="ECO:0000313" key="3">
    <source>
        <dbReference type="Proteomes" id="UP000736335"/>
    </source>
</evidence>
<name>A0A9P6HRS9_9AGAM</name>
<sequence>MPLFRNTWDNQSSREPETLPPSPSPPRKSSGFFGSRRSADDSPTRLTYTNTNTNTNTHANGYSRHSPTNNTSSGGFFSRRRSLDDDSSSDRSSGRSGNQATSIVAARQKVADAENAERNADDALKRARNAVREAKDHIRILENEALEDARRAKLKQKEAKAVGKSMKHLGRYGQ</sequence>
<reference evidence="2" key="1">
    <citation type="journal article" date="2020" name="Nat. Commun.">
        <title>Large-scale genome sequencing of mycorrhizal fungi provides insights into the early evolution of symbiotic traits.</title>
        <authorList>
            <person name="Miyauchi S."/>
            <person name="Kiss E."/>
            <person name="Kuo A."/>
            <person name="Drula E."/>
            <person name="Kohler A."/>
            <person name="Sanchez-Garcia M."/>
            <person name="Morin E."/>
            <person name="Andreopoulos B."/>
            <person name="Barry K.W."/>
            <person name="Bonito G."/>
            <person name="Buee M."/>
            <person name="Carver A."/>
            <person name="Chen C."/>
            <person name="Cichocki N."/>
            <person name="Clum A."/>
            <person name="Culley D."/>
            <person name="Crous P.W."/>
            <person name="Fauchery L."/>
            <person name="Girlanda M."/>
            <person name="Hayes R.D."/>
            <person name="Keri Z."/>
            <person name="LaButti K."/>
            <person name="Lipzen A."/>
            <person name="Lombard V."/>
            <person name="Magnuson J."/>
            <person name="Maillard F."/>
            <person name="Murat C."/>
            <person name="Nolan M."/>
            <person name="Ohm R.A."/>
            <person name="Pangilinan J."/>
            <person name="Pereira M.F."/>
            <person name="Perotto S."/>
            <person name="Peter M."/>
            <person name="Pfister S."/>
            <person name="Riley R."/>
            <person name="Sitrit Y."/>
            <person name="Stielow J.B."/>
            <person name="Szollosi G."/>
            <person name="Zifcakova L."/>
            <person name="Stursova M."/>
            <person name="Spatafora J.W."/>
            <person name="Tedersoo L."/>
            <person name="Vaario L.M."/>
            <person name="Yamada A."/>
            <person name="Yan M."/>
            <person name="Wang P."/>
            <person name="Xu J."/>
            <person name="Bruns T."/>
            <person name="Baldrian P."/>
            <person name="Vilgalys R."/>
            <person name="Dunand C."/>
            <person name="Henrissat B."/>
            <person name="Grigoriev I.V."/>
            <person name="Hibbett D."/>
            <person name="Nagy L.G."/>
            <person name="Martin F.M."/>
        </authorList>
    </citation>
    <scope>NUCLEOTIDE SEQUENCE</scope>
    <source>
        <strain evidence="2">UH-Tt-Lm1</strain>
    </source>
</reference>
<feature type="compositionally biased region" description="Low complexity" evidence="1">
    <location>
        <begin position="47"/>
        <end position="57"/>
    </location>
</feature>
<evidence type="ECO:0000313" key="2">
    <source>
        <dbReference type="EMBL" id="KAF9793206.1"/>
    </source>
</evidence>
<feature type="compositionally biased region" description="Polar residues" evidence="1">
    <location>
        <begin position="58"/>
        <end position="71"/>
    </location>
</feature>